<reference evidence="1 2" key="1">
    <citation type="submission" date="2013-04" db="EMBL/GenBank/DDBJ databases">
        <title>The Genome Sequence of Parabacteroides gordonii DSM 23371.</title>
        <authorList>
            <consortium name="The Broad Institute Genomics Platform"/>
            <person name="Earl A."/>
            <person name="Ward D."/>
            <person name="Feldgarden M."/>
            <person name="Gevers D."/>
            <person name="Martens E."/>
            <person name="Sakamoto M."/>
            <person name="Benno Y."/>
            <person name="Suzuki N."/>
            <person name="Matsunaga N."/>
            <person name="Koshihara K."/>
            <person name="Seki M."/>
            <person name="Komiya H."/>
            <person name="Walker B."/>
            <person name="Young S."/>
            <person name="Zeng Q."/>
            <person name="Gargeya S."/>
            <person name="Fitzgerald M."/>
            <person name="Haas B."/>
            <person name="Abouelleil A."/>
            <person name="Allen A.W."/>
            <person name="Alvarado L."/>
            <person name="Arachchi H.M."/>
            <person name="Berlin A.M."/>
            <person name="Chapman S.B."/>
            <person name="Gainer-Dewar J."/>
            <person name="Goldberg J."/>
            <person name="Griggs A."/>
            <person name="Gujja S."/>
            <person name="Hansen M."/>
            <person name="Howarth C."/>
            <person name="Imamovic A."/>
            <person name="Ireland A."/>
            <person name="Larimer J."/>
            <person name="McCowan C."/>
            <person name="Murphy C."/>
            <person name="Pearson M."/>
            <person name="Poon T.W."/>
            <person name="Priest M."/>
            <person name="Roberts A."/>
            <person name="Saif S."/>
            <person name="Shea T."/>
            <person name="Sisk P."/>
            <person name="Sykes S."/>
            <person name="Wortman J."/>
            <person name="Nusbaum C."/>
            <person name="Birren B."/>
        </authorList>
    </citation>
    <scope>NUCLEOTIDE SEQUENCE [LARGE SCALE GENOMIC DNA]</scope>
    <source>
        <strain evidence="1 2">MS-1</strain>
    </source>
</reference>
<evidence type="ECO:0000313" key="1">
    <source>
        <dbReference type="EMBL" id="KKB58711.1"/>
    </source>
</evidence>
<sequence>MRKKQITLVPVGGLGNRIEAISSAIAFCIEKKWNLKILWFKDCGLNCSYEKLFYLDPMLDFVEICNARVSDFLLRDNPRRKNLWIPSVFEKFYYDKAIYYYHDDFHVSCEYPPFDEQLDCYSNVYMVSCGVYWRNEGMYKWIKPSDIIERKIQALKFSNISSMVGIHIRRTDNWNTQKYSPTNLFVSAINNEIEIDEGISFFLASDSMEEKKYLKDLYGDRIMAFMKETNRNTEEGIIDAFVEMNILSRTKKIYAGDSSFARISANISGIDYVQLDLRLLKNE</sequence>
<dbReference type="PATRIC" id="fig|1203610.3.peg.1629"/>
<dbReference type="Proteomes" id="UP000033035">
    <property type="component" value="Unassembled WGS sequence"/>
</dbReference>
<dbReference type="EMBL" id="AQHW01000009">
    <property type="protein sequence ID" value="KKB58711.1"/>
    <property type="molecule type" value="Genomic_DNA"/>
</dbReference>
<proteinExistence type="predicted"/>
<keyword evidence="2" id="KW-1185">Reference proteome</keyword>
<dbReference type="Gene3D" id="3.40.50.11350">
    <property type="match status" value="1"/>
</dbReference>
<organism evidence="1 2">
    <name type="scientific">Parabacteroides gordonii MS-1 = DSM 23371</name>
    <dbReference type="NCBI Taxonomy" id="1203610"/>
    <lineage>
        <taxon>Bacteria</taxon>
        <taxon>Pseudomonadati</taxon>
        <taxon>Bacteroidota</taxon>
        <taxon>Bacteroidia</taxon>
        <taxon>Bacteroidales</taxon>
        <taxon>Tannerellaceae</taxon>
        <taxon>Parabacteroides</taxon>
    </lineage>
</organism>
<evidence type="ECO:0000313" key="2">
    <source>
        <dbReference type="Proteomes" id="UP000033035"/>
    </source>
</evidence>
<comment type="caution">
    <text evidence="1">The sequence shown here is derived from an EMBL/GenBank/DDBJ whole genome shotgun (WGS) entry which is preliminary data.</text>
</comment>
<dbReference type="AlphaFoldDB" id="A0A0F5JLN0"/>
<accession>A0A0F5JLN0</accession>
<dbReference type="HOGENOM" id="CLU_079595_0_0_10"/>
<dbReference type="STRING" id="1203610.HMPREF1536_01590"/>
<gene>
    <name evidence="1" type="ORF">HMPREF1536_01590</name>
</gene>
<name>A0A0F5JLN0_9BACT</name>
<protein>
    <submittedName>
        <fullName evidence="1">Uncharacterized protein</fullName>
    </submittedName>
</protein>
<dbReference type="RefSeq" id="WP_150115608.1">
    <property type="nucleotide sequence ID" value="NZ_AUAE01000009.1"/>
</dbReference>